<keyword evidence="1" id="KW-0472">Membrane</keyword>
<dbReference type="InterPro" id="IPR038637">
    <property type="entry name" value="NPCBM_sf"/>
</dbReference>
<accession>A0ABY2UL73</accession>
<feature type="transmembrane region" description="Helical" evidence="1">
    <location>
        <begin position="323"/>
        <end position="341"/>
    </location>
</feature>
<evidence type="ECO:0000313" key="3">
    <source>
        <dbReference type="EMBL" id="TLM79104.1"/>
    </source>
</evidence>
<gene>
    <name evidence="3" type="ORF">FDY93_03070</name>
</gene>
<feature type="transmembrane region" description="Helical" evidence="1">
    <location>
        <begin position="160"/>
        <end position="187"/>
    </location>
</feature>
<reference evidence="3 4" key="1">
    <citation type="submission" date="2019-05" db="EMBL/GenBank/DDBJ databases">
        <title>Microbulbifer harenosus sp. nov., an alginate-degrading bacterium isolated from coastal sand.</title>
        <authorList>
            <person name="Huang H."/>
            <person name="Mo K."/>
            <person name="Bao S."/>
        </authorList>
    </citation>
    <scope>NUCLEOTIDE SEQUENCE [LARGE SCALE GENOMIC DNA]</scope>
    <source>
        <strain evidence="3 4">HB161719</strain>
    </source>
</reference>
<keyword evidence="4" id="KW-1185">Reference proteome</keyword>
<dbReference type="SUPFAM" id="SSF49785">
    <property type="entry name" value="Galactose-binding domain-like"/>
    <property type="match status" value="1"/>
</dbReference>
<evidence type="ECO:0000259" key="2">
    <source>
        <dbReference type="SMART" id="SM00776"/>
    </source>
</evidence>
<dbReference type="EMBL" id="VANI01000004">
    <property type="protein sequence ID" value="TLM79104.1"/>
    <property type="molecule type" value="Genomic_DNA"/>
</dbReference>
<dbReference type="Proteomes" id="UP000306791">
    <property type="component" value="Unassembled WGS sequence"/>
</dbReference>
<feature type="transmembrane region" description="Helical" evidence="1">
    <location>
        <begin position="299"/>
        <end position="317"/>
    </location>
</feature>
<evidence type="ECO:0000313" key="4">
    <source>
        <dbReference type="Proteomes" id="UP000306791"/>
    </source>
</evidence>
<name>A0ABY2UL73_9GAMM</name>
<protein>
    <submittedName>
        <fullName evidence="3">DUF2029 domain-containing protein</fullName>
    </submittedName>
</protein>
<proteinExistence type="predicted"/>
<feature type="transmembrane region" description="Helical" evidence="1">
    <location>
        <begin position="276"/>
        <end position="294"/>
    </location>
</feature>
<dbReference type="InterPro" id="IPR008979">
    <property type="entry name" value="Galactose-bd-like_sf"/>
</dbReference>
<sequence>MLKDLSPAQRNWAMPLCTLFFFCALFWNGHGGDLGYWSDWMAALSQGYGHIQANYPPMLLHWFWLLAQLFDALNLEYPPASPMQLKFFVLLPVLATQLWLCQQVERLLVERGIEPLRSPVFWSVVASPALLLDGPVWGQVDLLPFLPMWISLVCAFRARFFAAGAAFALALVWKFQAIVILPVLAGLFMHRWRLRTWHYAPRALAGFLLVGFVAFLPFIWVGRFQEMFHAAYLGNADIFPFSTMNAANLWFLLAGNNTDMHLPLIPGVGWATPQKLGLGLFLLVSVLCMARAWVGCRRFGEVVGLSMVMLLGFFALAPSMHERYLFLMVPFAALGCARGYFHGVWLHLANLVVALNIVLVLPLAGHAVWQQLSWLVLGVGLAALMVFVLPAARIAALLRPRAGTRYFTSVLCRLHGGAVAALMVFTFAGVELHQLHRLNHANWDERGRLYLSDYRELSVEQQWGRLSRDRAVSDEPLDIHGHRFDKGLGVHAYSQVVFRIPEGARYFHSFYGLNRSGERGRVRFRILLDGRPVWQSGIVGWQAPGEVVLPVDNAQTLSLQVHGVGDISSDHANWAEAGFWQGIPERGALTMARR</sequence>
<keyword evidence="1" id="KW-1133">Transmembrane helix</keyword>
<dbReference type="InterPro" id="IPR013222">
    <property type="entry name" value="Glyco_hyd_98_carb-bd"/>
</dbReference>
<feature type="transmembrane region" description="Helical" evidence="1">
    <location>
        <begin position="348"/>
        <end position="369"/>
    </location>
</feature>
<dbReference type="RefSeq" id="WP_138234277.1">
    <property type="nucleotide sequence ID" value="NZ_CP185860.1"/>
</dbReference>
<feature type="transmembrane region" description="Helical" evidence="1">
    <location>
        <begin position="410"/>
        <end position="430"/>
    </location>
</feature>
<feature type="domain" description="Glycosyl hydrolase family 98 putative carbohydrate-binding module" evidence="2">
    <location>
        <begin position="445"/>
        <end position="581"/>
    </location>
</feature>
<evidence type="ECO:0000256" key="1">
    <source>
        <dbReference type="SAM" id="Phobius"/>
    </source>
</evidence>
<comment type="caution">
    <text evidence="3">The sequence shown here is derived from an EMBL/GenBank/DDBJ whole genome shotgun (WGS) entry which is preliminary data.</text>
</comment>
<keyword evidence="1" id="KW-0812">Transmembrane</keyword>
<dbReference type="Gene3D" id="2.60.120.1060">
    <property type="entry name" value="NPCBM/NEW2 domain"/>
    <property type="match status" value="1"/>
</dbReference>
<dbReference type="Pfam" id="PF08305">
    <property type="entry name" value="NPCBM"/>
    <property type="match status" value="1"/>
</dbReference>
<feature type="transmembrane region" description="Helical" evidence="1">
    <location>
        <begin position="199"/>
        <end position="220"/>
    </location>
</feature>
<feature type="transmembrane region" description="Helical" evidence="1">
    <location>
        <begin position="375"/>
        <end position="398"/>
    </location>
</feature>
<dbReference type="SMART" id="SM00776">
    <property type="entry name" value="NPCBM"/>
    <property type="match status" value="1"/>
</dbReference>
<organism evidence="3 4">
    <name type="scientific">Microbulbifer harenosus</name>
    <dbReference type="NCBI Taxonomy" id="2576840"/>
    <lineage>
        <taxon>Bacteria</taxon>
        <taxon>Pseudomonadati</taxon>
        <taxon>Pseudomonadota</taxon>
        <taxon>Gammaproteobacteria</taxon>
        <taxon>Cellvibrionales</taxon>
        <taxon>Microbulbiferaceae</taxon>
        <taxon>Microbulbifer</taxon>
    </lineage>
</organism>